<dbReference type="GeneID" id="107268176"/>
<dbReference type="GO" id="GO:0034551">
    <property type="term" value="P:mitochondrial respiratory chain complex III assembly"/>
    <property type="evidence" value="ECO:0007669"/>
    <property type="project" value="InterPro"/>
</dbReference>
<dbReference type="InterPro" id="IPR050435">
    <property type="entry name" value="MZM1/LYRM7"/>
</dbReference>
<dbReference type="GO" id="GO:0005759">
    <property type="term" value="C:mitochondrial matrix"/>
    <property type="evidence" value="ECO:0007669"/>
    <property type="project" value="UniProtKB-SubCell"/>
</dbReference>
<dbReference type="PANTHER" id="PTHR46749">
    <property type="entry name" value="COMPLEX III ASSEMBLY FACTOR LYRM7"/>
    <property type="match status" value="1"/>
</dbReference>
<dbReference type="KEGG" id="ccin:107268176"/>
<protein>
    <submittedName>
        <fullName evidence="7">Complex III assembly factor LYRM7</fullName>
    </submittedName>
</protein>
<evidence type="ECO:0000256" key="3">
    <source>
        <dbReference type="ARBA" id="ARBA00023128"/>
    </source>
</evidence>
<proteinExistence type="inferred from homology"/>
<comment type="subcellular location">
    <subcellularLocation>
        <location evidence="1">Mitochondrion matrix</location>
    </subcellularLocation>
</comment>
<gene>
    <name evidence="7" type="primary">LOC107268176</name>
</gene>
<evidence type="ECO:0000256" key="5">
    <source>
        <dbReference type="SAM" id="MobiDB-lite"/>
    </source>
</evidence>
<evidence type="ECO:0000313" key="7">
    <source>
        <dbReference type="RefSeq" id="XP_015596174.1"/>
    </source>
</evidence>
<sequence>MSGILRREVLNTFKKLHKTRLNTFKGDEHALNVTRKKINDEYAKYKHVTDEKAIAELNELAKAVEHEVRTTVIQAVEVEPGKFQVQLTKDTVMLDNIPDEAALKQIKSMRPGRRCSDVKDSKAID</sequence>
<keyword evidence="3" id="KW-0496">Mitochondrion</keyword>
<dbReference type="AlphaFoldDB" id="A0AAJ7BWI5"/>
<dbReference type="GO" id="GO:0044183">
    <property type="term" value="F:protein folding chaperone"/>
    <property type="evidence" value="ECO:0007669"/>
    <property type="project" value="TreeGrafter"/>
</dbReference>
<name>A0AAJ7BWI5_CEPCN</name>
<dbReference type="InterPro" id="IPR045298">
    <property type="entry name" value="Complex1_LYR_LYRM7"/>
</dbReference>
<evidence type="ECO:0000256" key="1">
    <source>
        <dbReference type="ARBA" id="ARBA00004305"/>
    </source>
</evidence>
<organism evidence="6 7">
    <name type="scientific">Cephus cinctus</name>
    <name type="common">Wheat stem sawfly</name>
    <dbReference type="NCBI Taxonomy" id="211228"/>
    <lineage>
        <taxon>Eukaryota</taxon>
        <taxon>Metazoa</taxon>
        <taxon>Ecdysozoa</taxon>
        <taxon>Arthropoda</taxon>
        <taxon>Hexapoda</taxon>
        <taxon>Insecta</taxon>
        <taxon>Pterygota</taxon>
        <taxon>Neoptera</taxon>
        <taxon>Endopterygota</taxon>
        <taxon>Hymenoptera</taxon>
        <taxon>Cephoidea</taxon>
        <taxon>Cephidae</taxon>
        <taxon>Cephus</taxon>
    </lineage>
</organism>
<evidence type="ECO:0000256" key="4">
    <source>
        <dbReference type="ARBA" id="ARBA00023186"/>
    </source>
</evidence>
<dbReference type="PANTHER" id="PTHR46749:SF1">
    <property type="entry name" value="COMPLEX III ASSEMBLY FACTOR LYRM7"/>
    <property type="match status" value="1"/>
</dbReference>
<keyword evidence="4" id="KW-0143">Chaperone</keyword>
<evidence type="ECO:0000313" key="6">
    <source>
        <dbReference type="Proteomes" id="UP000694920"/>
    </source>
</evidence>
<dbReference type="Proteomes" id="UP000694920">
    <property type="component" value="Unplaced"/>
</dbReference>
<feature type="region of interest" description="Disordered" evidence="5">
    <location>
        <begin position="105"/>
        <end position="125"/>
    </location>
</feature>
<dbReference type="CDD" id="cd20267">
    <property type="entry name" value="Complex1_LYR_LYRM7"/>
    <property type="match status" value="1"/>
</dbReference>
<keyword evidence="6" id="KW-1185">Reference proteome</keyword>
<dbReference type="RefSeq" id="XP_015596174.1">
    <property type="nucleotide sequence ID" value="XM_015740688.2"/>
</dbReference>
<evidence type="ECO:0000256" key="2">
    <source>
        <dbReference type="ARBA" id="ARBA00009508"/>
    </source>
</evidence>
<feature type="compositionally biased region" description="Basic and acidic residues" evidence="5">
    <location>
        <begin position="114"/>
        <end position="125"/>
    </location>
</feature>
<reference evidence="7" key="1">
    <citation type="submission" date="2025-08" db="UniProtKB">
        <authorList>
            <consortium name="RefSeq"/>
        </authorList>
    </citation>
    <scope>IDENTIFICATION</scope>
</reference>
<accession>A0AAJ7BWI5</accession>
<comment type="similarity">
    <text evidence="2">Belongs to the complex I LYR family.</text>
</comment>